<keyword evidence="5 6" id="KW-0472">Membrane</keyword>
<evidence type="ECO:0000256" key="6">
    <source>
        <dbReference type="SAM" id="Phobius"/>
    </source>
</evidence>
<dbReference type="InterPro" id="IPR002797">
    <property type="entry name" value="Polysacc_synth"/>
</dbReference>
<comment type="caution">
    <text evidence="7">The sequence shown here is derived from an EMBL/GenBank/DDBJ whole genome shotgun (WGS) entry which is preliminary data.</text>
</comment>
<name>A0A2K4FBQ0_9STAP</name>
<feature type="transmembrane region" description="Helical" evidence="6">
    <location>
        <begin position="376"/>
        <end position="395"/>
    </location>
</feature>
<evidence type="ECO:0000256" key="2">
    <source>
        <dbReference type="ARBA" id="ARBA00022475"/>
    </source>
</evidence>
<feature type="transmembrane region" description="Helical" evidence="6">
    <location>
        <begin position="401"/>
        <end position="418"/>
    </location>
</feature>
<evidence type="ECO:0000256" key="4">
    <source>
        <dbReference type="ARBA" id="ARBA00022989"/>
    </source>
</evidence>
<dbReference type="GeneID" id="98298461"/>
<feature type="transmembrane region" description="Helical" evidence="6">
    <location>
        <begin position="117"/>
        <end position="138"/>
    </location>
</feature>
<keyword evidence="4 6" id="KW-1133">Transmembrane helix</keyword>
<evidence type="ECO:0000313" key="7">
    <source>
        <dbReference type="EMBL" id="POA08696.1"/>
    </source>
</evidence>
<dbReference type="Proteomes" id="UP000242712">
    <property type="component" value="Unassembled WGS sequence"/>
</dbReference>
<feature type="transmembrane region" description="Helical" evidence="6">
    <location>
        <begin position="49"/>
        <end position="71"/>
    </location>
</feature>
<dbReference type="PANTHER" id="PTHR30250:SF29">
    <property type="entry name" value="POLYSACCHARIDE BIOSYNTHESIS PROTEIN C-TERMINAL DOMAIN-CONTAINING PROTEIN"/>
    <property type="match status" value="1"/>
</dbReference>
<reference evidence="7 8" key="1">
    <citation type="submission" date="2017-08" db="EMBL/GenBank/DDBJ databases">
        <title>Draft genome sequences of 64 type strains of genus Staph aureus.</title>
        <authorList>
            <person name="Cole K."/>
            <person name="Golubchik T."/>
            <person name="Russell J."/>
            <person name="Foster D."/>
            <person name="Llewelyn M."/>
            <person name="Wilson D."/>
            <person name="Crook D."/>
            <person name="Paul J."/>
        </authorList>
    </citation>
    <scope>NUCLEOTIDE SEQUENCE [LARGE SCALE GENOMIC DNA]</scope>
    <source>
        <strain evidence="7 8">DSM 29875</strain>
    </source>
</reference>
<evidence type="ECO:0000256" key="3">
    <source>
        <dbReference type="ARBA" id="ARBA00022692"/>
    </source>
</evidence>
<feature type="transmembrane region" description="Helical" evidence="6">
    <location>
        <begin position="221"/>
        <end position="241"/>
    </location>
</feature>
<evidence type="ECO:0000256" key="5">
    <source>
        <dbReference type="ARBA" id="ARBA00023136"/>
    </source>
</evidence>
<organism evidence="7 8">
    <name type="scientific">Staphylococcus argensis</name>
    <dbReference type="NCBI Taxonomy" id="1607738"/>
    <lineage>
        <taxon>Bacteria</taxon>
        <taxon>Bacillati</taxon>
        <taxon>Bacillota</taxon>
        <taxon>Bacilli</taxon>
        <taxon>Bacillales</taxon>
        <taxon>Staphylococcaceae</taxon>
        <taxon>Staphylococcus</taxon>
    </lineage>
</organism>
<feature type="transmembrane region" description="Helical" evidence="6">
    <location>
        <begin position="83"/>
        <end position="105"/>
    </location>
</feature>
<dbReference type="OrthoDB" id="9775950at2"/>
<sequence>MKTKSKTAFNGVVVLTAALIIIKILSALYRVPYQNILGDSGLYAYQQVYPLLALGGILSATAIPSAITQIFEAERSSARYTRMLLVVQTLGISLFIICFICAPWLTRLMGDPSLTTILRVASASFLFIGILGVCRAYYQSAQNMNPPAISQVIEQLIRVSIIFIAIGCFVKQDWTVYQAATLSIGGSVIGALGASIFFISRRPFKLTLAEETRTPIEWRHFFLAVVIFSVSQILVLLWQIVDSFTVIRLLKAVGVPFKEAIEQKGIFDRGPSFIQMGLIITTTFSFVLLPLLSKAVREEAHHLVSRYINASLKVTILISTAAGVGLVNLMPSLNIVFFENNSLPGTLSVFMLTVICVSLIMMDIALLQVKQQEKTVLIGLGVGLCSKIIGNLVLIPMIHTLGLSVSTVLSLAIFAGILHRKVMQLYPLHRMKAFVGKLILVMIGMTIVVQVLMFCFPIHGRISGLITLIISALAGIITTVILVVKLRLLSYKEVKHLPFGDKLYQYKRGRRR</sequence>
<dbReference type="CDD" id="cd13124">
    <property type="entry name" value="MATE_SpoVB_like"/>
    <property type="match status" value="1"/>
</dbReference>
<dbReference type="GO" id="GO:0005886">
    <property type="term" value="C:plasma membrane"/>
    <property type="evidence" value="ECO:0007669"/>
    <property type="project" value="UniProtKB-SubCell"/>
</dbReference>
<evidence type="ECO:0000256" key="1">
    <source>
        <dbReference type="ARBA" id="ARBA00004651"/>
    </source>
</evidence>
<dbReference type="PANTHER" id="PTHR30250">
    <property type="entry name" value="PST FAMILY PREDICTED COLANIC ACID TRANSPORTER"/>
    <property type="match status" value="1"/>
</dbReference>
<gene>
    <name evidence="7" type="ORF">CD039_08885</name>
</gene>
<dbReference type="InterPro" id="IPR024923">
    <property type="entry name" value="PG_synth_SpoVB"/>
</dbReference>
<dbReference type="RefSeq" id="WP_103372013.1">
    <property type="nucleotide sequence ID" value="NZ_CBCRVO010000006.1"/>
</dbReference>
<feature type="transmembrane region" description="Helical" evidence="6">
    <location>
        <begin position="150"/>
        <end position="170"/>
    </location>
</feature>
<feature type="transmembrane region" description="Helical" evidence="6">
    <location>
        <begin position="349"/>
        <end position="369"/>
    </location>
</feature>
<protein>
    <submittedName>
        <fullName evidence="7">Polysaccharide biosynthesis protein</fullName>
    </submittedName>
</protein>
<evidence type="ECO:0000313" key="8">
    <source>
        <dbReference type="Proteomes" id="UP000242712"/>
    </source>
</evidence>
<dbReference type="AlphaFoldDB" id="A0A2K4FBQ0"/>
<keyword evidence="3 6" id="KW-0812">Transmembrane</keyword>
<keyword evidence="8" id="KW-1185">Reference proteome</keyword>
<feature type="transmembrane region" description="Helical" evidence="6">
    <location>
        <begin position="314"/>
        <end position="337"/>
    </location>
</feature>
<feature type="transmembrane region" description="Helical" evidence="6">
    <location>
        <begin position="273"/>
        <end position="293"/>
    </location>
</feature>
<comment type="subcellular location">
    <subcellularLocation>
        <location evidence="1">Cell membrane</location>
        <topology evidence="1">Multi-pass membrane protein</topology>
    </subcellularLocation>
</comment>
<feature type="transmembrane region" description="Helical" evidence="6">
    <location>
        <begin position="465"/>
        <end position="484"/>
    </location>
</feature>
<feature type="transmembrane region" description="Helical" evidence="6">
    <location>
        <begin position="7"/>
        <end position="29"/>
    </location>
</feature>
<keyword evidence="2" id="KW-1003">Cell membrane</keyword>
<dbReference type="InterPro" id="IPR050833">
    <property type="entry name" value="Poly_Biosynth_Transport"/>
</dbReference>
<dbReference type="EMBL" id="PPPX01000015">
    <property type="protein sequence ID" value="POA08696.1"/>
    <property type="molecule type" value="Genomic_DNA"/>
</dbReference>
<feature type="transmembrane region" description="Helical" evidence="6">
    <location>
        <begin position="176"/>
        <end position="200"/>
    </location>
</feature>
<proteinExistence type="predicted"/>
<feature type="transmembrane region" description="Helical" evidence="6">
    <location>
        <begin position="438"/>
        <end position="459"/>
    </location>
</feature>
<accession>A0A2K4FBQ0</accession>
<dbReference type="Pfam" id="PF01943">
    <property type="entry name" value="Polysacc_synt"/>
    <property type="match status" value="1"/>
</dbReference>